<keyword evidence="2" id="KW-1185">Reference proteome</keyword>
<comment type="caution">
    <text evidence="1">The sequence shown here is derived from an EMBL/GenBank/DDBJ whole genome shotgun (WGS) entry which is preliminary data.</text>
</comment>
<reference evidence="1 2" key="1">
    <citation type="submission" date="2022-05" db="EMBL/GenBank/DDBJ databases">
        <title>A multi-omics perspective on studying reproductive biology in Daphnia sinensis.</title>
        <authorList>
            <person name="Jia J."/>
        </authorList>
    </citation>
    <scope>NUCLEOTIDE SEQUENCE [LARGE SCALE GENOMIC DNA]</scope>
    <source>
        <strain evidence="1 2">WSL</strain>
    </source>
</reference>
<sequence>MSEYQGTCDGGSTVSISKGLTLFDIEEAFFPSDCYQGAVYAGTGNQRTRHLLFFTPFMKRQSEDYRTWFLDATFHFMKDSFKQLFLINGLIKNEKAEKIPFVFDDFRNSRTTGVVKAYGILGEELDSWSVLDSENWSCSNLLLRTYIDCEGLHNEWNKLNGGPKLPFYKFTMVLQQLCDNVKISQKLLSHHKIKAHGKNETRTKNSILFTLWSCYQANDCATTVIPDHPLNLNDNNIDDYDMSSFLNVLYFLKHLQNVFFVLTILMLFQ</sequence>
<dbReference type="AlphaFoldDB" id="A0AAD5PNT4"/>
<accession>A0AAD5PNT4</accession>
<organism evidence="1 2">
    <name type="scientific">Daphnia sinensis</name>
    <dbReference type="NCBI Taxonomy" id="1820382"/>
    <lineage>
        <taxon>Eukaryota</taxon>
        <taxon>Metazoa</taxon>
        <taxon>Ecdysozoa</taxon>
        <taxon>Arthropoda</taxon>
        <taxon>Crustacea</taxon>
        <taxon>Branchiopoda</taxon>
        <taxon>Diplostraca</taxon>
        <taxon>Cladocera</taxon>
        <taxon>Anomopoda</taxon>
        <taxon>Daphniidae</taxon>
        <taxon>Daphnia</taxon>
        <taxon>Daphnia similis group</taxon>
    </lineage>
</organism>
<evidence type="ECO:0000313" key="1">
    <source>
        <dbReference type="EMBL" id="KAI9553652.1"/>
    </source>
</evidence>
<dbReference type="Proteomes" id="UP000820818">
    <property type="component" value="Linkage Group LG9"/>
</dbReference>
<dbReference type="EMBL" id="WJBH02000009">
    <property type="protein sequence ID" value="KAI9553652.1"/>
    <property type="molecule type" value="Genomic_DNA"/>
</dbReference>
<evidence type="ECO:0000313" key="2">
    <source>
        <dbReference type="Proteomes" id="UP000820818"/>
    </source>
</evidence>
<name>A0AAD5PNT4_9CRUS</name>
<gene>
    <name evidence="1" type="ORF">GHT06_021579</name>
</gene>
<proteinExistence type="predicted"/>
<protein>
    <submittedName>
        <fullName evidence="1">Uncharacterized protein</fullName>
    </submittedName>
</protein>